<sequence>MLSFPRLSLLSLATSSFFLTVQASGHARDTNSGIFTWFVDGLGACGITNTATDNIVALNIPQWDSGSHCFQTITLSYGGKTAQAQITDQCGNCASGSLDLSHGLFQDLIGDPEEIGTVSGSWSFAGSSTTTTSSSTSQYTPPSTTQAPTSTSTPPPSTTSSTTPTSTSTSQSTFSTTSSSSSSTSTTG</sequence>
<evidence type="ECO:0000313" key="4">
    <source>
        <dbReference type="EMBL" id="KAE9411102.1"/>
    </source>
</evidence>
<keyword evidence="5" id="KW-1185">Reference proteome</keyword>
<dbReference type="AlphaFoldDB" id="A0A6A4IFK2"/>
<dbReference type="EMBL" id="ML769384">
    <property type="protein sequence ID" value="KAE9411102.1"/>
    <property type="molecule type" value="Genomic_DNA"/>
</dbReference>
<dbReference type="OrthoDB" id="623670at2759"/>
<feature type="region of interest" description="Disordered" evidence="2">
    <location>
        <begin position="129"/>
        <end position="188"/>
    </location>
</feature>
<dbReference type="Proteomes" id="UP000799118">
    <property type="component" value="Unassembled WGS sequence"/>
</dbReference>
<dbReference type="PANTHER" id="PTHR31836:SF28">
    <property type="entry name" value="SRCR DOMAIN-CONTAINING PROTEIN-RELATED"/>
    <property type="match status" value="1"/>
</dbReference>
<keyword evidence="1 3" id="KW-0732">Signal</keyword>
<evidence type="ECO:0000313" key="5">
    <source>
        <dbReference type="Proteomes" id="UP000799118"/>
    </source>
</evidence>
<organism evidence="4 5">
    <name type="scientific">Gymnopus androsaceus JB14</name>
    <dbReference type="NCBI Taxonomy" id="1447944"/>
    <lineage>
        <taxon>Eukaryota</taxon>
        <taxon>Fungi</taxon>
        <taxon>Dikarya</taxon>
        <taxon>Basidiomycota</taxon>
        <taxon>Agaricomycotina</taxon>
        <taxon>Agaricomycetes</taxon>
        <taxon>Agaricomycetidae</taxon>
        <taxon>Agaricales</taxon>
        <taxon>Marasmiineae</taxon>
        <taxon>Omphalotaceae</taxon>
        <taxon>Gymnopus</taxon>
    </lineage>
</organism>
<dbReference type="CDD" id="cd22191">
    <property type="entry name" value="DPBB_RlpA_EXP_N-like"/>
    <property type="match status" value="1"/>
</dbReference>
<dbReference type="SUPFAM" id="SSF50685">
    <property type="entry name" value="Barwin-like endoglucanases"/>
    <property type="match status" value="1"/>
</dbReference>
<dbReference type="PANTHER" id="PTHR31836">
    <property type="match status" value="1"/>
</dbReference>
<feature type="signal peptide" evidence="3">
    <location>
        <begin position="1"/>
        <end position="23"/>
    </location>
</feature>
<evidence type="ECO:0000256" key="2">
    <source>
        <dbReference type="SAM" id="MobiDB-lite"/>
    </source>
</evidence>
<evidence type="ECO:0000256" key="1">
    <source>
        <dbReference type="ARBA" id="ARBA00022729"/>
    </source>
</evidence>
<accession>A0A6A4IFK2</accession>
<evidence type="ECO:0008006" key="6">
    <source>
        <dbReference type="Google" id="ProtNLM"/>
    </source>
</evidence>
<name>A0A6A4IFK2_9AGAR</name>
<dbReference type="Gene3D" id="2.40.40.10">
    <property type="entry name" value="RlpA-like domain"/>
    <property type="match status" value="1"/>
</dbReference>
<evidence type="ECO:0000256" key="3">
    <source>
        <dbReference type="SAM" id="SignalP"/>
    </source>
</evidence>
<dbReference type="InterPro" id="IPR036908">
    <property type="entry name" value="RlpA-like_sf"/>
</dbReference>
<protein>
    <recommendedName>
        <fullName evidence="6">RlpA-like protein double-psi beta-barrel domain-containing protein</fullName>
    </recommendedName>
</protein>
<feature type="chain" id="PRO_5025426631" description="RlpA-like protein double-psi beta-barrel domain-containing protein" evidence="3">
    <location>
        <begin position="24"/>
        <end position="188"/>
    </location>
</feature>
<proteinExistence type="predicted"/>
<reference evidence="4" key="1">
    <citation type="journal article" date="2019" name="Environ. Microbiol.">
        <title>Fungal ecological strategies reflected in gene transcription - a case study of two litter decomposers.</title>
        <authorList>
            <person name="Barbi F."/>
            <person name="Kohler A."/>
            <person name="Barry K."/>
            <person name="Baskaran P."/>
            <person name="Daum C."/>
            <person name="Fauchery L."/>
            <person name="Ihrmark K."/>
            <person name="Kuo A."/>
            <person name="LaButti K."/>
            <person name="Lipzen A."/>
            <person name="Morin E."/>
            <person name="Grigoriev I.V."/>
            <person name="Henrissat B."/>
            <person name="Lindahl B."/>
            <person name="Martin F."/>
        </authorList>
    </citation>
    <scope>NUCLEOTIDE SEQUENCE</scope>
    <source>
        <strain evidence="4">JB14</strain>
    </source>
</reference>
<dbReference type="InterPro" id="IPR051477">
    <property type="entry name" value="Expansin_CellWall"/>
</dbReference>
<gene>
    <name evidence="4" type="ORF">BT96DRAFT_248689</name>
</gene>